<gene>
    <name evidence="8" type="ORF">GCM10025782_24420</name>
</gene>
<comment type="similarity">
    <text evidence="2">Belongs to the GtrA family.</text>
</comment>
<evidence type="ECO:0000256" key="4">
    <source>
        <dbReference type="ARBA" id="ARBA00022989"/>
    </source>
</evidence>
<feature type="domain" description="GtrA/DPMS transmembrane" evidence="7">
    <location>
        <begin position="24"/>
        <end position="153"/>
    </location>
</feature>
<dbReference type="InterPro" id="IPR007267">
    <property type="entry name" value="GtrA_DPMS_TM"/>
</dbReference>
<evidence type="ECO:0000256" key="1">
    <source>
        <dbReference type="ARBA" id="ARBA00004141"/>
    </source>
</evidence>
<evidence type="ECO:0000313" key="9">
    <source>
        <dbReference type="Proteomes" id="UP001500556"/>
    </source>
</evidence>
<comment type="subcellular location">
    <subcellularLocation>
        <location evidence="1">Membrane</location>
        <topology evidence="1">Multi-pass membrane protein</topology>
    </subcellularLocation>
</comment>
<feature type="transmembrane region" description="Helical" evidence="6">
    <location>
        <begin position="97"/>
        <end position="119"/>
    </location>
</feature>
<evidence type="ECO:0000256" key="5">
    <source>
        <dbReference type="ARBA" id="ARBA00023136"/>
    </source>
</evidence>
<dbReference type="EMBL" id="BAABLO010000011">
    <property type="protein sequence ID" value="GAA4725422.1"/>
    <property type="molecule type" value="Genomic_DNA"/>
</dbReference>
<dbReference type="PANTHER" id="PTHR38459">
    <property type="entry name" value="PROPHAGE BACTOPRENOL-LINKED GLUCOSE TRANSLOCASE HOMOLOG"/>
    <property type="match status" value="1"/>
</dbReference>
<evidence type="ECO:0000256" key="2">
    <source>
        <dbReference type="ARBA" id="ARBA00009399"/>
    </source>
</evidence>
<evidence type="ECO:0000256" key="3">
    <source>
        <dbReference type="ARBA" id="ARBA00022692"/>
    </source>
</evidence>
<protein>
    <recommendedName>
        <fullName evidence="7">GtrA/DPMS transmembrane domain-containing protein</fullName>
    </recommendedName>
</protein>
<dbReference type="Pfam" id="PF04138">
    <property type="entry name" value="GtrA_DPMS_TM"/>
    <property type="match status" value="1"/>
</dbReference>
<keyword evidence="5 6" id="KW-0472">Membrane</keyword>
<accession>A0ABP8YBY0</accession>
<reference evidence="9" key="1">
    <citation type="journal article" date="2019" name="Int. J. Syst. Evol. Microbiol.">
        <title>The Global Catalogue of Microorganisms (GCM) 10K type strain sequencing project: providing services to taxonomists for standard genome sequencing and annotation.</title>
        <authorList>
            <consortium name="The Broad Institute Genomics Platform"/>
            <consortium name="The Broad Institute Genome Sequencing Center for Infectious Disease"/>
            <person name="Wu L."/>
            <person name="Ma J."/>
        </authorList>
    </citation>
    <scope>NUCLEOTIDE SEQUENCE [LARGE SCALE GENOMIC DNA]</scope>
    <source>
        <strain evidence="9">JCM 18961</strain>
    </source>
</reference>
<keyword evidence="9" id="KW-1185">Reference proteome</keyword>
<feature type="transmembrane region" description="Helical" evidence="6">
    <location>
        <begin position="21"/>
        <end position="43"/>
    </location>
</feature>
<evidence type="ECO:0000313" key="8">
    <source>
        <dbReference type="EMBL" id="GAA4725422.1"/>
    </source>
</evidence>
<dbReference type="PANTHER" id="PTHR38459:SF1">
    <property type="entry name" value="PROPHAGE BACTOPRENOL-LINKED GLUCOSE TRANSLOCASE HOMOLOG"/>
    <property type="match status" value="1"/>
</dbReference>
<keyword evidence="3 6" id="KW-0812">Transmembrane</keyword>
<proteinExistence type="inferred from homology"/>
<dbReference type="RefSeq" id="WP_345503647.1">
    <property type="nucleotide sequence ID" value="NZ_BAABLO010000011.1"/>
</dbReference>
<sequence length="165" mass="17884">MSASPSLVTRLRGTVDVLYREIIKFGVVGAVAFVIDLGGFNLLRATVLQGEGTWILSRAVIATIISAAVATAVAWVGNRMWTFRHRRNRPVHHEAMLFALTNGVALLIQAACVGLTNQLVSGPTSLAAENAAKVVGIGLGTLFRFWAYRRFVFSQELEDTSPVSR</sequence>
<dbReference type="InterPro" id="IPR051401">
    <property type="entry name" value="GtrA_CellWall_Glycosyl"/>
</dbReference>
<feature type="transmembrane region" description="Helical" evidence="6">
    <location>
        <begin position="55"/>
        <end position="76"/>
    </location>
</feature>
<evidence type="ECO:0000256" key="6">
    <source>
        <dbReference type="SAM" id="Phobius"/>
    </source>
</evidence>
<organism evidence="8 9">
    <name type="scientific">Pedococcus ginsenosidimutans</name>
    <dbReference type="NCBI Taxonomy" id="490570"/>
    <lineage>
        <taxon>Bacteria</taxon>
        <taxon>Bacillati</taxon>
        <taxon>Actinomycetota</taxon>
        <taxon>Actinomycetes</taxon>
        <taxon>Micrococcales</taxon>
        <taxon>Intrasporangiaceae</taxon>
        <taxon>Pedococcus</taxon>
    </lineage>
</organism>
<name>A0ABP8YBY0_9MICO</name>
<feature type="transmembrane region" description="Helical" evidence="6">
    <location>
        <begin position="131"/>
        <end position="147"/>
    </location>
</feature>
<comment type="caution">
    <text evidence="8">The sequence shown here is derived from an EMBL/GenBank/DDBJ whole genome shotgun (WGS) entry which is preliminary data.</text>
</comment>
<evidence type="ECO:0000259" key="7">
    <source>
        <dbReference type="Pfam" id="PF04138"/>
    </source>
</evidence>
<dbReference type="Proteomes" id="UP001500556">
    <property type="component" value="Unassembled WGS sequence"/>
</dbReference>
<keyword evidence="4 6" id="KW-1133">Transmembrane helix</keyword>